<proteinExistence type="predicted"/>
<evidence type="ECO:0000313" key="2">
    <source>
        <dbReference type="EMBL" id="KAJ7770011.1"/>
    </source>
</evidence>
<organism evidence="2 3">
    <name type="scientific">Mycena metata</name>
    <dbReference type="NCBI Taxonomy" id="1033252"/>
    <lineage>
        <taxon>Eukaryota</taxon>
        <taxon>Fungi</taxon>
        <taxon>Dikarya</taxon>
        <taxon>Basidiomycota</taxon>
        <taxon>Agaricomycotina</taxon>
        <taxon>Agaricomycetes</taxon>
        <taxon>Agaricomycetidae</taxon>
        <taxon>Agaricales</taxon>
        <taxon>Marasmiineae</taxon>
        <taxon>Mycenaceae</taxon>
        <taxon>Mycena</taxon>
    </lineage>
</organism>
<reference evidence="2" key="1">
    <citation type="submission" date="2023-03" db="EMBL/GenBank/DDBJ databases">
        <title>Massive genome expansion in bonnet fungi (Mycena s.s.) driven by repeated elements and novel gene families across ecological guilds.</title>
        <authorList>
            <consortium name="Lawrence Berkeley National Laboratory"/>
            <person name="Harder C.B."/>
            <person name="Miyauchi S."/>
            <person name="Viragh M."/>
            <person name="Kuo A."/>
            <person name="Thoen E."/>
            <person name="Andreopoulos B."/>
            <person name="Lu D."/>
            <person name="Skrede I."/>
            <person name="Drula E."/>
            <person name="Henrissat B."/>
            <person name="Morin E."/>
            <person name="Kohler A."/>
            <person name="Barry K."/>
            <person name="LaButti K."/>
            <person name="Morin E."/>
            <person name="Salamov A."/>
            <person name="Lipzen A."/>
            <person name="Mereny Z."/>
            <person name="Hegedus B."/>
            <person name="Baldrian P."/>
            <person name="Stursova M."/>
            <person name="Weitz H."/>
            <person name="Taylor A."/>
            <person name="Grigoriev I.V."/>
            <person name="Nagy L.G."/>
            <person name="Martin F."/>
            <person name="Kauserud H."/>
        </authorList>
    </citation>
    <scope>NUCLEOTIDE SEQUENCE</scope>
    <source>
        <strain evidence="2">CBHHK182m</strain>
    </source>
</reference>
<evidence type="ECO:0000256" key="1">
    <source>
        <dbReference type="SAM" id="MobiDB-lite"/>
    </source>
</evidence>
<protein>
    <submittedName>
        <fullName evidence="2">Uncharacterized protein</fullName>
    </submittedName>
</protein>
<sequence length="180" mass="19219">MSSARRVPRTASGSRLAMAALALPPRPTPPPRANSLAGIFAKPPTTHPAVNPALPRTPAPSAADAESHRSRRYSEFNVHARANTAPVGMRRRCDSPVEDFPRLGATNGTTVTVVTNTTSGDTNTNTHTNTHWHTNTNMNTTNHKPTPSLQGSNLGRAGSASRRVFLGPQNVMHLPVLRLA</sequence>
<accession>A0AAD7JQU2</accession>
<comment type="caution">
    <text evidence="2">The sequence shown here is derived from an EMBL/GenBank/DDBJ whole genome shotgun (WGS) entry which is preliminary data.</text>
</comment>
<feature type="compositionally biased region" description="Polar residues" evidence="1">
    <location>
        <begin position="143"/>
        <end position="153"/>
    </location>
</feature>
<dbReference type="EMBL" id="JARKIB010000017">
    <property type="protein sequence ID" value="KAJ7770011.1"/>
    <property type="molecule type" value="Genomic_DNA"/>
</dbReference>
<feature type="region of interest" description="Disordered" evidence="1">
    <location>
        <begin position="115"/>
        <end position="156"/>
    </location>
</feature>
<keyword evidence="3" id="KW-1185">Reference proteome</keyword>
<feature type="compositionally biased region" description="Low complexity" evidence="1">
    <location>
        <begin position="115"/>
        <end position="142"/>
    </location>
</feature>
<feature type="compositionally biased region" description="Basic and acidic residues" evidence="1">
    <location>
        <begin position="65"/>
        <end position="74"/>
    </location>
</feature>
<dbReference type="Proteomes" id="UP001215598">
    <property type="component" value="Unassembled WGS sequence"/>
</dbReference>
<name>A0AAD7JQU2_9AGAR</name>
<evidence type="ECO:0000313" key="3">
    <source>
        <dbReference type="Proteomes" id="UP001215598"/>
    </source>
</evidence>
<dbReference type="AlphaFoldDB" id="A0AAD7JQU2"/>
<feature type="region of interest" description="Disordered" evidence="1">
    <location>
        <begin position="1"/>
        <end position="79"/>
    </location>
</feature>
<gene>
    <name evidence="2" type="ORF">B0H16DRAFT_1777074</name>
</gene>